<dbReference type="EMBL" id="JAYKTO010000002">
    <property type="protein sequence ID" value="MEB3520601.1"/>
    <property type="molecule type" value="Genomic_DNA"/>
</dbReference>
<keyword evidence="4" id="KW-1185">Reference proteome</keyword>
<dbReference type="PANTHER" id="PTHR46797:SF1">
    <property type="entry name" value="METHYLPHOSPHONATE SYNTHASE"/>
    <property type="match status" value="1"/>
</dbReference>
<dbReference type="Pfam" id="PF01381">
    <property type="entry name" value="HTH_3"/>
    <property type="match status" value="1"/>
</dbReference>
<dbReference type="RefSeq" id="WP_324738213.1">
    <property type="nucleotide sequence ID" value="NZ_JAYKTO010000002.1"/>
</dbReference>
<dbReference type="PANTHER" id="PTHR46797">
    <property type="entry name" value="HTH-TYPE TRANSCRIPTIONAL REGULATOR"/>
    <property type="match status" value="1"/>
</dbReference>
<organism evidence="3 4">
    <name type="scientific">Streptococcus gingivalis</name>
    <dbReference type="NCBI Taxonomy" id="3111861"/>
    <lineage>
        <taxon>Bacteria</taxon>
        <taxon>Bacillati</taxon>
        <taxon>Bacillota</taxon>
        <taxon>Bacilli</taxon>
        <taxon>Lactobacillales</taxon>
        <taxon>Streptococcaceae</taxon>
        <taxon>Streptococcus</taxon>
    </lineage>
</organism>
<keyword evidence="1" id="KW-0238">DNA-binding</keyword>
<feature type="domain" description="HTH cro/C1-type" evidence="2">
    <location>
        <begin position="7"/>
        <end position="62"/>
    </location>
</feature>
<dbReference type="PROSITE" id="PS50943">
    <property type="entry name" value="HTH_CROC1"/>
    <property type="match status" value="1"/>
</dbReference>
<sequence length="117" mass="13159">MNVGERIKLRRKELKISADTLAERVGVSRSTIFRYERGDIEKVGPEVLKKISETLNISPADLMGWEDEAEQTTETGYSETDLRKLAESAKTFDGKPLTESDIVAIQNIIEGYLKGRL</sequence>
<protein>
    <submittedName>
        <fullName evidence="3">Helix-turn-helix transcriptional regulator</fullName>
    </submittedName>
</protein>
<dbReference type="CDD" id="cd00093">
    <property type="entry name" value="HTH_XRE"/>
    <property type="match status" value="1"/>
</dbReference>
<proteinExistence type="predicted"/>
<dbReference type="InterPro" id="IPR001387">
    <property type="entry name" value="Cro/C1-type_HTH"/>
</dbReference>
<evidence type="ECO:0000259" key="2">
    <source>
        <dbReference type="PROSITE" id="PS50943"/>
    </source>
</evidence>
<evidence type="ECO:0000313" key="3">
    <source>
        <dbReference type="EMBL" id="MEB3520601.1"/>
    </source>
</evidence>
<evidence type="ECO:0000256" key="1">
    <source>
        <dbReference type="ARBA" id="ARBA00023125"/>
    </source>
</evidence>
<accession>A0ABU6B9R7</accession>
<name>A0ABU6B9R7_9STRE</name>
<reference evidence="3 4" key="1">
    <citation type="submission" date="2024-01" db="EMBL/GenBank/DDBJ databases">
        <title>Description of Streptococcus dentalis sp. nov., Streptococcus gingivalis sp. nov., Streptococcus lingualis sp. nov. isolated from human oral cavity.</title>
        <authorList>
            <person name="Choi Y.S."/>
            <person name="Goo B.J."/>
            <person name="Bae J.W."/>
        </authorList>
    </citation>
    <scope>NUCLEOTIDE SEQUENCE [LARGE SCALE GENOMIC DNA]</scope>
    <source>
        <strain evidence="3 4">S2</strain>
    </source>
</reference>
<dbReference type="SUPFAM" id="SSF47413">
    <property type="entry name" value="lambda repressor-like DNA-binding domains"/>
    <property type="match status" value="1"/>
</dbReference>
<gene>
    <name evidence="3" type="ORF">SM122_08590</name>
</gene>
<dbReference type="InterPro" id="IPR050807">
    <property type="entry name" value="TransReg_Diox_bact_type"/>
</dbReference>
<dbReference type="InterPro" id="IPR010982">
    <property type="entry name" value="Lambda_DNA-bd_dom_sf"/>
</dbReference>
<dbReference type="Gene3D" id="1.10.260.40">
    <property type="entry name" value="lambda repressor-like DNA-binding domains"/>
    <property type="match status" value="1"/>
</dbReference>
<evidence type="ECO:0000313" key="4">
    <source>
        <dbReference type="Proteomes" id="UP001308656"/>
    </source>
</evidence>
<dbReference type="SMART" id="SM00530">
    <property type="entry name" value="HTH_XRE"/>
    <property type="match status" value="1"/>
</dbReference>
<dbReference type="Proteomes" id="UP001308656">
    <property type="component" value="Unassembled WGS sequence"/>
</dbReference>
<comment type="caution">
    <text evidence="3">The sequence shown here is derived from an EMBL/GenBank/DDBJ whole genome shotgun (WGS) entry which is preliminary data.</text>
</comment>